<dbReference type="Proteomes" id="UP000193498">
    <property type="component" value="Unassembled WGS sequence"/>
</dbReference>
<feature type="transmembrane region" description="Helical" evidence="2">
    <location>
        <begin position="183"/>
        <end position="205"/>
    </location>
</feature>
<evidence type="ECO:0000256" key="1">
    <source>
        <dbReference type="SAM" id="MobiDB-lite"/>
    </source>
</evidence>
<evidence type="ECO:0000256" key="2">
    <source>
        <dbReference type="SAM" id="Phobius"/>
    </source>
</evidence>
<keyword evidence="2" id="KW-0472">Membrane</keyword>
<dbReference type="OrthoDB" id="2140426at2759"/>
<keyword evidence="4" id="KW-1185">Reference proteome</keyword>
<evidence type="ECO:0000313" key="4">
    <source>
        <dbReference type="Proteomes" id="UP000193498"/>
    </source>
</evidence>
<feature type="region of interest" description="Disordered" evidence="1">
    <location>
        <begin position="59"/>
        <end position="90"/>
    </location>
</feature>
<dbReference type="InParanoid" id="A0A1Y1YQ06"/>
<protein>
    <submittedName>
        <fullName evidence="3">Uncharacterized protein</fullName>
    </submittedName>
</protein>
<dbReference type="EMBL" id="MCFE01000094">
    <property type="protein sequence ID" value="ORX99654.1"/>
    <property type="molecule type" value="Genomic_DNA"/>
</dbReference>
<reference evidence="3 4" key="1">
    <citation type="submission" date="2016-07" db="EMBL/GenBank/DDBJ databases">
        <title>Pervasive Adenine N6-methylation of Active Genes in Fungi.</title>
        <authorList>
            <consortium name="DOE Joint Genome Institute"/>
            <person name="Mondo S.J."/>
            <person name="Dannebaum R.O."/>
            <person name="Kuo R.C."/>
            <person name="Labutti K."/>
            <person name="Haridas S."/>
            <person name="Kuo A."/>
            <person name="Salamov A."/>
            <person name="Ahrendt S.R."/>
            <person name="Lipzen A."/>
            <person name="Sullivan W."/>
            <person name="Andreopoulos W.B."/>
            <person name="Clum A."/>
            <person name="Lindquist E."/>
            <person name="Daum C."/>
            <person name="Ramamoorthy G.K."/>
            <person name="Gryganskyi A."/>
            <person name="Culley D."/>
            <person name="Magnuson J.K."/>
            <person name="James T.Y."/>
            <person name="O'Malley M.A."/>
            <person name="Stajich J.E."/>
            <person name="Spatafora J.W."/>
            <person name="Visel A."/>
            <person name="Grigoriev I.V."/>
        </authorList>
    </citation>
    <scope>NUCLEOTIDE SEQUENCE [LARGE SCALE GENOMIC DNA]</scope>
    <source>
        <strain evidence="3 4">CBS 931.73</strain>
    </source>
</reference>
<dbReference type="AlphaFoldDB" id="A0A1Y1YQ06"/>
<feature type="transmembrane region" description="Helical" evidence="2">
    <location>
        <begin position="226"/>
        <end position="246"/>
    </location>
</feature>
<name>A0A1Y1YQ06_9FUNG</name>
<evidence type="ECO:0000313" key="3">
    <source>
        <dbReference type="EMBL" id="ORX99654.1"/>
    </source>
</evidence>
<comment type="caution">
    <text evidence="3">The sequence shown here is derived from an EMBL/GenBank/DDBJ whole genome shotgun (WGS) entry which is preliminary data.</text>
</comment>
<keyword evidence="2" id="KW-0812">Transmembrane</keyword>
<sequence>MEHPTDTPIPKLITSYHPALSAHSVRSVSELQPETAYGPGSVEYEVTADFLRLSMRSANNPTLDESQQNQTRDRDVRSSSSRIIFQDHPESRASLRPLSIETFNFDERTRSGNYSSGGFNETSFSSPPTSIIVNAPLPSFVEEKEEENTRDGLAAQTNNDILPHFNQNNNETSESTKKCFGSYHIPSGSLFFLFGFLFMPLWWYGAIFPRKPKDKIDSRWRNFNRMMSVVSIIILAIGLGMLIWFFV</sequence>
<keyword evidence="2" id="KW-1133">Transmembrane helix</keyword>
<accession>A0A1Y1YQ06</accession>
<organism evidence="3 4">
    <name type="scientific">Basidiobolus meristosporus CBS 931.73</name>
    <dbReference type="NCBI Taxonomy" id="1314790"/>
    <lineage>
        <taxon>Eukaryota</taxon>
        <taxon>Fungi</taxon>
        <taxon>Fungi incertae sedis</taxon>
        <taxon>Zoopagomycota</taxon>
        <taxon>Entomophthoromycotina</taxon>
        <taxon>Basidiobolomycetes</taxon>
        <taxon>Basidiobolales</taxon>
        <taxon>Basidiobolaceae</taxon>
        <taxon>Basidiobolus</taxon>
    </lineage>
</organism>
<gene>
    <name evidence="3" type="ORF">K493DRAFT_335671</name>
</gene>
<proteinExistence type="predicted"/>
<feature type="compositionally biased region" description="Polar residues" evidence="1">
    <location>
        <begin position="59"/>
        <end position="70"/>
    </location>
</feature>